<dbReference type="PRINTS" id="PR00463">
    <property type="entry name" value="EP450I"/>
</dbReference>
<evidence type="ECO:0008006" key="15">
    <source>
        <dbReference type="Google" id="ProtNLM"/>
    </source>
</evidence>
<reference evidence="13" key="1">
    <citation type="submission" date="2022-07" db="EMBL/GenBank/DDBJ databases">
        <authorList>
            <person name="Macas J."/>
            <person name="Novak P."/>
            <person name="Neumann P."/>
        </authorList>
    </citation>
    <scope>NUCLEOTIDE SEQUENCE</scope>
</reference>
<evidence type="ECO:0000256" key="2">
    <source>
        <dbReference type="ARBA" id="ARBA00004370"/>
    </source>
</evidence>
<keyword evidence="4" id="KW-0812">Transmembrane</keyword>
<dbReference type="GO" id="GO:0020037">
    <property type="term" value="F:heme binding"/>
    <property type="evidence" value="ECO:0007669"/>
    <property type="project" value="InterPro"/>
</dbReference>
<evidence type="ECO:0000256" key="12">
    <source>
        <dbReference type="RuleBase" id="RU000461"/>
    </source>
</evidence>
<dbReference type="GO" id="GO:0016705">
    <property type="term" value="F:oxidoreductase activity, acting on paired donors, with incorporation or reduction of molecular oxygen"/>
    <property type="evidence" value="ECO:0007669"/>
    <property type="project" value="InterPro"/>
</dbReference>
<dbReference type="PANTHER" id="PTHR47947">
    <property type="entry name" value="CYTOCHROME P450 82C3-RELATED"/>
    <property type="match status" value="1"/>
</dbReference>
<dbReference type="SUPFAM" id="SSF48264">
    <property type="entry name" value="Cytochrome P450"/>
    <property type="match status" value="1"/>
</dbReference>
<dbReference type="GO" id="GO:0016020">
    <property type="term" value="C:membrane"/>
    <property type="evidence" value="ECO:0007669"/>
    <property type="project" value="UniProtKB-SubCell"/>
</dbReference>
<comment type="subcellular location">
    <subcellularLocation>
        <location evidence="2">Membrane</location>
    </subcellularLocation>
</comment>
<evidence type="ECO:0000256" key="8">
    <source>
        <dbReference type="ARBA" id="ARBA00023004"/>
    </source>
</evidence>
<gene>
    <name evidence="13" type="ORF">CEPIT_LOCUS7229</name>
</gene>
<organism evidence="13 14">
    <name type="scientific">Cuscuta epithymum</name>
    <dbReference type="NCBI Taxonomy" id="186058"/>
    <lineage>
        <taxon>Eukaryota</taxon>
        <taxon>Viridiplantae</taxon>
        <taxon>Streptophyta</taxon>
        <taxon>Embryophyta</taxon>
        <taxon>Tracheophyta</taxon>
        <taxon>Spermatophyta</taxon>
        <taxon>Magnoliopsida</taxon>
        <taxon>eudicotyledons</taxon>
        <taxon>Gunneridae</taxon>
        <taxon>Pentapetalae</taxon>
        <taxon>asterids</taxon>
        <taxon>lamiids</taxon>
        <taxon>Solanales</taxon>
        <taxon>Convolvulaceae</taxon>
        <taxon>Cuscuteae</taxon>
        <taxon>Cuscuta</taxon>
        <taxon>Cuscuta subgen. Cuscuta</taxon>
    </lineage>
</organism>
<comment type="similarity">
    <text evidence="12">Belongs to the cytochrome P450 family.</text>
</comment>
<accession>A0AAV0CSF6</accession>
<proteinExistence type="inferred from homology"/>
<evidence type="ECO:0000256" key="4">
    <source>
        <dbReference type="ARBA" id="ARBA00022692"/>
    </source>
</evidence>
<dbReference type="PROSITE" id="PS00086">
    <property type="entry name" value="CYTOCHROME_P450"/>
    <property type="match status" value="1"/>
</dbReference>
<keyword evidence="5 11" id="KW-0479">Metal-binding</keyword>
<dbReference type="PANTHER" id="PTHR47947:SF26">
    <property type="entry name" value="CYTOCHROME P450"/>
    <property type="match status" value="1"/>
</dbReference>
<keyword evidence="14" id="KW-1185">Reference proteome</keyword>
<dbReference type="InterPro" id="IPR001128">
    <property type="entry name" value="Cyt_P450"/>
</dbReference>
<evidence type="ECO:0000256" key="9">
    <source>
        <dbReference type="ARBA" id="ARBA00023033"/>
    </source>
</evidence>
<evidence type="ECO:0000313" key="14">
    <source>
        <dbReference type="Proteomes" id="UP001152523"/>
    </source>
</evidence>
<keyword evidence="3 11" id="KW-0349">Heme</keyword>
<dbReference type="GO" id="GO:0004497">
    <property type="term" value="F:monooxygenase activity"/>
    <property type="evidence" value="ECO:0007669"/>
    <property type="project" value="UniProtKB-KW"/>
</dbReference>
<keyword evidence="6" id="KW-1133">Transmembrane helix</keyword>
<dbReference type="Gene3D" id="1.10.630.10">
    <property type="entry name" value="Cytochrome P450"/>
    <property type="match status" value="1"/>
</dbReference>
<dbReference type="InterPro" id="IPR017972">
    <property type="entry name" value="Cyt_P450_CS"/>
</dbReference>
<sequence>MHVGKERLVNDSDINNLTYLQNVAKETLRLYPAGPLLVPHEAQQDCIINKYHVFKGTRLLINASKIHRDPSYWTNPDIFKPERFLTNQHNEIDVRGKHFELLPFGSGRRICPAISFALETVQLGLANIIQGFDVRRPSSDLIDMSEAIGLSVTKVTPLQVLITPRLPFHLYL</sequence>
<evidence type="ECO:0000256" key="3">
    <source>
        <dbReference type="ARBA" id="ARBA00022617"/>
    </source>
</evidence>
<dbReference type="EMBL" id="CAMAPF010000034">
    <property type="protein sequence ID" value="CAH9080111.1"/>
    <property type="molecule type" value="Genomic_DNA"/>
</dbReference>
<dbReference type="InterPro" id="IPR050651">
    <property type="entry name" value="Plant_Cytochrome_P450_Monoox"/>
</dbReference>
<evidence type="ECO:0000256" key="6">
    <source>
        <dbReference type="ARBA" id="ARBA00022989"/>
    </source>
</evidence>
<dbReference type="InterPro" id="IPR002401">
    <property type="entry name" value="Cyt_P450_E_grp-I"/>
</dbReference>
<evidence type="ECO:0000313" key="13">
    <source>
        <dbReference type="EMBL" id="CAH9080111.1"/>
    </source>
</evidence>
<dbReference type="AlphaFoldDB" id="A0AAV0CSF6"/>
<dbReference type="InterPro" id="IPR036396">
    <property type="entry name" value="Cyt_P450_sf"/>
</dbReference>
<feature type="binding site" description="axial binding residue" evidence="11">
    <location>
        <position position="111"/>
    </location>
    <ligand>
        <name>heme</name>
        <dbReference type="ChEBI" id="CHEBI:30413"/>
    </ligand>
    <ligandPart>
        <name>Fe</name>
        <dbReference type="ChEBI" id="CHEBI:18248"/>
    </ligandPart>
</feature>
<comment type="cofactor">
    <cofactor evidence="1 11">
        <name>heme</name>
        <dbReference type="ChEBI" id="CHEBI:30413"/>
    </cofactor>
</comment>
<dbReference type="Proteomes" id="UP001152523">
    <property type="component" value="Unassembled WGS sequence"/>
</dbReference>
<evidence type="ECO:0000256" key="10">
    <source>
        <dbReference type="ARBA" id="ARBA00023136"/>
    </source>
</evidence>
<evidence type="ECO:0000256" key="1">
    <source>
        <dbReference type="ARBA" id="ARBA00001971"/>
    </source>
</evidence>
<evidence type="ECO:0000256" key="5">
    <source>
        <dbReference type="ARBA" id="ARBA00022723"/>
    </source>
</evidence>
<evidence type="ECO:0000256" key="11">
    <source>
        <dbReference type="PIRSR" id="PIRSR602401-1"/>
    </source>
</evidence>
<dbReference type="GO" id="GO:0005506">
    <property type="term" value="F:iron ion binding"/>
    <property type="evidence" value="ECO:0007669"/>
    <property type="project" value="InterPro"/>
</dbReference>
<evidence type="ECO:0000256" key="7">
    <source>
        <dbReference type="ARBA" id="ARBA00023002"/>
    </source>
</evidence>
<keyword evidence="7 12" id="KW-0560">Oxidoreductase</keyword>
<dbReference type="Pfam" id="PF00067">
    <property type="entry name" value="p450"/>
    <property type="match status" value="1"/>
</dbReference>
<protein>
    <recommendedName>
        <fullName evidence="15">Cytochrome P450</fullName>
    </recommendedName>
</protein>
<keyword evidence="9 12" id="KW-0503">Monooxygenase</keyword>
<name>A0AAV0CSF6_9ASTE</name>
<comment type="caution">
    <text evidence="13">The sequence shown here is derived from an EMBL/GenBank/DDBJ whole genome shotgun (WGS) entry which is preliminary data.</text>
</comment>
<keyword evidence="10" id="KW-0472">Membrane</keyword>
<keyword evidence="8 11" id="KW-0408">Iron</keyword>